<dbReference type="Pfam" id="PF13173">
    <property type="entry name" value="AAA_14"/>
    <property type="match status" value="1"/>
</dbReference>
<dbReference type="EMBL" id="NEXB01000161">
    <property type="protein sequence ID" value="PSN84996.1"/>
    <property type="molecule type" value="Genomic_DNA"/>
</dbReference>
<dbReference type="SUPFAM" id="SSF52540">
    <property type="entry name" value="P-loop containing nucleoside triphosphate hydrolases"/>
    <property type="match status" value="1"/>
</dbReference>
<dbReference type="PANTHER" id="PTHR33295:SF8">
    <property type="entry name" value="AAA+ ATPASE DOMAIN-CONTAINING PROTEIN"/>
    <property type="match status" value="1"/>
</dbReference>
<evidence type="ECO:0000259" key="1">
    <source>
        <dbReference type="Pfam" id="PF13173"/>
    </source>
</evidence>
<dbReference type="InterPro" id="IPR025420">
    <property type="entry name" value="DUF4143"/>
</dbReference>
<accession>A0A2R6AF43</accession>
<dbReference type="AlphaFoldDB" id="A0A2R6AF43"/>
<evidence type="ECO:0000259" key="2">
    <source>
        <dbReference type="Pfam" id="PF13635"/>
    </source>
</evidence>
<feature type="domain" description="AAA" evidence="1">
    <location>
        <begin position="98"/>
        <end position="224"/>
    </location>
</feature>
<evidence type="ECO:0000313" key="4">
    <source>
        <dbReference type="Proteomes" id="UP000241473"/>
    </source>
</evidence>
<dbReference type="Pfam" id="PF13635">
    <property type="entry name" value="DUF4143"/>
    <property type="match status" value="1"/>
</dbReference>
<name>A0A2R6AF43_9ARCH</name>
<feature type="domain" description="DUF4143" evidence="2">
    <location>
        <begin position="281"/>
        <end position="431"/>
    </location>
</feature>
<sequence length="499" mass="59122">QKTLTPAERWDACRDWDHRNPVAWIESGREAGSFRLKSWGSSPLFDQYVSLKGERFLNLFPPMLHRMIDEYMLNKKEDIKNLTVYQRETSFANTKEFVITVVGPRRAGKSYYLYHIIKSNKLNDDEYLFLNFEDESLRSMPRREVLSCVAKHTEIYGKQPEYVFLDEVQAFEHWSNWVYELYEKKRYNIFITGSSSKLVSREVATQLRGRTLNILILPFSFSEVTKFKGFEAKEYYSTYEKSAMLGQLSQYLRSGGFPQLVLGQMDPNLFFRDYLDSVVYRDIVEIFKIREAWLIRTLLRFVSASFSAPFSVNKVYNTLKSQGISVSKKTVYKYTNYAEQAFFCFTLKRFDFSPRRSELSIPKVYLNDTGLINHLIPDAHKQTGRLMENVVFLKLKQKQFSGKVGEIYYYKDQQGHEVDFVTDSGKCLIQVTYANGFDEVDRREWRNLINANQIFKSKRLYIITWDYEDERTLNWRGDKETISFIPLWKWLLHSTRYTD</sequence>
<evidence type="ECO:0008006" key="5">
    <source>
        <dbReference type="Google" id="ProtNLM"/>
    </source>
</evidence>
<organism evidence="3 4">
    <name type="scientific">Candidatus Marsarchaeota G1 archaeon OSP_C</name>
    <dbReference type="NCBI Taxonomy" id="1978154"/>
    <lineage>
        <taxon>Archaea</taxon>
        <taxon>Candidatus Marsarchaeota</taxon>
        <taxon>Candidatus Marsarchaeota group 1</taxon>
    </lineage>
</organism>
<feature type="non-terminal residue" evidence="3">
    <location>
        <position position="1"/>
    </location>
</feature>
<reference evidence="3 4" key="1">
    <citation type="submission" date="2017-04" db="EMBL/GenBank/DDBJ databases">
        <title>Novel microbial lineages endemic to geothermal iron-oxide mats fill important gaps in the evolutionary history of Archaea.</title>
        <authorList>
            <person name="Jay Z.J."/>
            <person name="Beam J.P."/>
            <person name="Dlakic M."/>
            <person name="Rusch D.B."/>
            <person name="Kozubal M.A."/>
            <person name="Inskeep W.P."/>
        </authorList>
    </citation>
    <scope>NUCLEOTIDE SEQUENCE [LARGE SCALE GENOMIC DNA]</scope>
    <source>
        <strain evidence="3">OSP_C</strain>
    </source>
</reference>
<protein>
    <recommendedName>
        <fullName evidence="5">AAA family ATPase</fullName>
    </recommendedName>
</protein>
<dbReference type="InterPro" id="IPR027417">
    <property type="entry name" value="P-loop_NTPase"/>
</dbReference>
<dbReference type="PANTHER" id="PTHR33295">
    <property type="entry name" value="ATPASE"/>
    <property type="match status" value="1"/>
</dbReference>
<dbReference type="InterPro" id="IPR041682">
    <property type="entry name" value="AAA_14"/>
</dbReference>
<comment type="caution">
    <text evidence="3">The sequence shown here is derived from an EMBL/GenBank/DDBJ whole genome shotgun (WGS) entry which is preliminary data.</text>
</comment>
<dbReference type="Proteomes" id="UP000241473">
    <property type="component" value="Unassembled WGS sequence"/>
</dbReference>
<gene>
    <name evidence="3" type="ORF">B9Q00_11295</name>
</gene>
<evidence type="ECO:0000313" key="3">
    <source>
        <dbReference type="EMBL" id="PSN84996.1"/>
    </source>
</evidence>
<proteinExistence type="predicted"/>